<evidence type="ECO:0000256" key="3">
    <source>
        <dbReference type="ARBA" id="ARBA00023054"/>
    </source>
</evidence>
<dbReference type="Pfam" id="PF24161">
    <property type="entry name" value="CCDC39"/>
    <property type="match status" value="1"/>
</dbReference>
<feature type="compositionally biased region" description="Low complexity" evidence="6">
    <location>
        <begin position="926"/>
        <end position="951"/>
    </location>
</feature>
<dbReference type="GO" id="GO:0036159">
    <property type="term" value="P:inner dynein arm assembly"/>
    <property type="evidence" value="ECO:0007669"/>
    <property type="project" value="InterPro"/>
</dbReference>
<evidence type="ECO:0000256" key="4">
    <source>
        <dbReference type="ARBA" id="ARBA00045182"/>
    </source>
</evidence>
<feature type="coiled-coil region" evidence="5">
    <location>
        <begin position="96"/>
        <end position="123"/>
    </location>
</feature>
<proteinExistence type="inferred from homology"/>
<dbReference type="GO" id="GO:0060287">
    <property type="term" value="P:epithelial cilium movement involved in determination of left/right asymmetry"/>
    <property type="evidence" value="ECO:0007669"/>
    <property type="project" value="TreeGrafter"/>
</dbReference>
<keyword evidence="10" id="KW-1185">Reference proteome</keyword>
<dbReference type="Proteomes" id="UP000663864">
    <property type="component" value="Unassembled WGS sequence"/>
</dbReference>
<feature type="coiled-coil region" evidence="5">
    <location>
        <begin position="26"/>
        <end position="67"/>
    </location>
</feature>
<dbReference type="GO" id="GO:0060285">
    <property type="term" value="P:cilium-dependent cell motility"/>
    <property type="evidence" value="ECO:0007669"/>
    <property type="project" value="TreeGrafter"/>
</dbReference>
<evidence type="ECO:0000313" key="10">
    <source>
        <dbReference type="Proteomes" id="UP000663870"/>
    </source>
</evidence>
<evidence type="ECO:0000313" key="8">
    <source>
        <dbReference type="EMBL" id="CAF0929815.1"/>
    </source>
</evidence>
<feature type="compositionally biased region" description="Low complexity" evidence="6">
    <location>
        <begin position="874"/>
        <end position="905"/>
    </location>
</feature>
<evidence type="ECO:0000313" key="9">
    <source>
        <dbReference type="EMBL" id="CAF3533487.1"/>
    </source>
</evidence>
<dbReference type="EMBL" id="CAJNOL010000203">
    <property type="protein sequence ID" value="CAF0929815.1"/>
    <property type="molecule type" value="Genomic_DNA"/>
</dbReference>
<evidence type="ECO:0000256" key="6">
    <source>
        <dbReference type="SAM" id="MobiDB-lite"/>
    </source>
</evidence>
<dbReference type="EMBL" id="CAJOBD010000013">
    <property type="protein sequence ID" value="CAF3533487.1"/>
    <property type="molecule type" value="Genomic_DNA"/>
</dbReference>
<dbReference type="InterPro" id="IPR033290">
    <property type="entry name" value="CCDC39"/>
</dbReference>
<evidence type="ECO:0000256" key="1">
    <source>
        <dbReference type="ARBA" id="ARBA00005805"/>
    </source>
</evidence>
<feature type="coiled-coil region" evidence="5">
    <location>
        <begin position="243"/>
        <end position="319"/>
    </location>
</feature>
<feature type="coiled-coil region" evidence="5">
    <location>
        <begin position="730"/>
        <end position="785"/>
    </location>
</feature>
<protein>
    <recommendedName>
        <fullName evidence="2">Coiled-coil domain-containing protein 39</fullName>
    </recommendedName>
</protein>
<dbReference type="EMBL" id="CAJNOT010000045">
    <property type="protein sequence ID" value="CAF0799429.1"/>
    <property type="molecule type" value="Genomic_DNA"/>
</dbReference>
<feature type="coiled-coil region" evidence="5">
    <location>
        <begin position="668"/>
        <end position="702"/>
    </location>
</feature>
<comment type="similarity">
    <text evidence="1">Belongs to the CCDC39 family.</text>
</comment>
<dbReference type="PANTHER" id="PTHR18962">
    <property type="entry name" value="COILED-COIL DOMAIN-CONTAINING PROTEIN 39"/>
    <property type="match status" value="1"/>
</dbReference>
<organism evidence="8 10">
    <name type="scientific">Rotaria sordida</name>
    <dbReference type="NCBI Taxonomy" id="392033"/>
    <lineage>
        <taxon>Eukaryota</taxon>
        <taxon>Metazoa</taxon>
        <taxon>Spiralia</taxon>
        <taxon>Gnathifera</taxon>
        <taxon>Rotifera</taxon>
        <taxon>Eurotatoria</taxon>
        <taxon>Bdelloidea</taxon>
        <taxon>Philodinida</taxon>
        <taxon>Philodinidae</taxon>
        <taxon>Rotaria</taxon>
    </lineage>
</organism>
<dbReference type="Proteomes" id="UP000663836">
    <property type="component" value="Unassembled WGS sequence"/>
</dbReference>
<feature type="region of interest" description="Disordered" evidence="6">
    <location>
        <begin position="874"/>
        <end position="951"/>
    </location>
</feature>
<dbReference type="GO" id="GO:0005930">
    <property type="term" value="C:axoneme"/>
    <property type="evidence" value="ECO:0007669"/>
    <property type="project" value="InterPro"/>
</dbReference>
<sequence>MSSDFELEEFNGLGTTLAPRIPNAENRNLESKIETKQRRFQSTQNDLDDHLTKVHMLEDHLKNVQDELGTTQKLFNARKNEIETEEHMKMLNEREMGRLKQDILRLDNEITNIKDRKSTLADEVFRANQVFDEMKAQMRWDQQALEAWLEESAQKDEDVMALMKYTRQDEAKVKELMFKTERMTEESNKKKRAVESEIMDTTSLQVELDKTASNFRHAHRHRQDLIKRWEDIIEQMHQRDRDIDLLAAQLVKIKAEARSVEEQIIEKREFYDNEQRNNNERQLQMSMAERQAAKLRTQYEDAEKNRLLYENELSGLRRVVKRTEKDKENAYAILGQMKKQLTDRRQYLDDVTARKRDLIEKKREILDTKYTAEEKANKMDKLYLDEQDREMKLNSELKLLSERMYKITQEIFDFKAREKNLDAEINGSIVTLNNLQAKTNKLDHEALKQQEVLYHQDFEIQSLERRINRMQGEKSTEEQAMLERKIGELQSELQRKRDDHTMLNSQTKQVEEEKRRLHKNLKEIREDKEIEQNKIEELELHADNAQRLIRKLTDDKENLLVEEHLMRIELKRLRSLLNSKADNVMNLETRRLQLQTAIKERRSEISIHQSTLRQQIRDEEGKTNEISAQLHDRITKIEKLKKRYEIVNISMAPPEGVSEEEASQTYYVIKAAQEKEELQREGDELDAKNRKAEQELLALQNTLRIINSGNNQTKQSFKKLPESSDEISRLEELEEQSRHLMDKVRTKRRKVEDMKNDLKRTERALEELYTDQAAIENLNQEKRQQFGKLDSDVKDMDGKLTRADKSIITNKKAARTARNQTQPLIEEHDFELRLLKEFNKKLDILIDQTVSIDPDAKHCYNMLKEQAHLDDLSSIASTPSSVRSSSTRSSVSQPSRASSSSRQAIPVTSVQLGLDGSRPPSRTGPRQQRASSRGSSTASSSSTSSARRVVH</sequence>
<evidence type="ECO:0000256" key="2">
    <source>
        <dbReference type="ARBA" id="ARBA00016725"/>
    </source>
</evidence>
<dbReference type="AlphaFoldDB" id="A0A814BRJ8"/>
<gene>
    <name evidence="9" type="ORF">JBS370_LOCUS488</name>
    <name evidence="8" type="ORF">JXQ802_LOCUS10578</name>
    <name evidence="7" type="ORF">ZHD862_LOCUS2331</name>
</gene>
<dbReference type="Proteomes" id="UP000663870">
    <property type="component" value="Unassembled WGS sequence"/>
</dbReference>
<comment type="caution">
    <text evidence="8">The sequence shown here is derived from an EMBL/GenBank/DDBJ whole genome shotgun (WGS) entry which is preliminary data.</text>
</comment>
<reference evidence="8" key="1">
    <citation type="submission" date="2021-02" db="EMBL/GenBank/DDBJ databases">
        <authorList>
            <person name="Nowell W R."/>
        </authorList>
    </citation>
    <scope>NUCLEOTIDE SEQUENCE</scope>
</reference>
<name>A0A814BRJ8_9BILA</name>
<feature type="coiled-coil region" evidence="5">
    <location>
        <begin position="460"/>
        <end position="590"/>
    </location>
</feature>
<evidence type="ECO:0000256" key="5">
    <source>
        <dbReference type="SAM" id="Coils"/>
    </source>
</evidence>
<accession>A0A814BRJ8</accession>
<keyword evidence="3 5" id="KW-0175">Coiled coil</keyword>
<dbReference type="GO" id="GO:0005576">
    <property type="term" value="C:extracellular region"/>
    <property type="evidence" value="ECO:0007669"/>
    <property type="project" value="GOC"/>
</dbReference>
<evidence type="ECO:0000313" key="7">
    <source>
        <dbReference type="EMBL" id="CAF0799429.1"/>
    </source>
</evidence>
<comment type="function">
    <text evidence="4">Required for assembly of dynein regulatory complex (DRC) and inner dynein arm (IDA) complexes, which are responsible for ciliary beat regulation, thereby playing a central role in motility in cilia and flagella. Probably acts together with CCDC40 to form a molecular ruler that determines the 96 nanometer (nm) repeat length and arrangements of components in cilia and flagella. Not required for outer dynein arm complexes assembly.</text>
</comment>
<dbReference type="PANTHER" id="PTHR18962:SF0">
    <property type="entry name" value="COILED-COIL DOMAIN-CONTAINING PROTEIN 39"/>
    <property type="match status" value="1"/>
</dbReference>